<keyword evidence="3" id="KW-1003">Cell membrane</keyword>
<evidence type="ECO:0000256" key="2">
    <source>
        <dbReference type="ARBA" id="ARBA00010663"/>
    </source>
</evidence>
<accession>A0A7R8X981</accession>
<dbReference type="SUPFAM" id="SSF81321">
    <property type="entry name" value="Family A G protein-coupled receptor-like"/>
    <property type="match status" value="1"/>
</dbReference>
<evidence type="ECO:0000256" key="3">
    <source>
        <dbReference type="ARBA" id="ARBA00022475"/>
    </source>
</evidence>
<comment type="subcellular location">
    <subcellularLocation>
        <location evidence="1">Cell membrane</location>
        <topology evidence="1">Multi-pass membrane protein</topology>
    </subcellularLocation>
</comment>
<dbReference type="PANTHER" id="PTHR24243:SF208">
    <property type="entry name" value="PYROKININ-1 RECEPTOR"/>
    <property type="match status" value="1"/>
</dbReference>
<feature type="transmembrane region" description="Helical" evidence="13">
    <location>
        <begin position="209"/>
        <end position="230"/>
    </location>
</feature>
<feature type="transmembrane region" description="Helical" evidence="13">
    <location>
        <begin position="257"/>
        <end position="275"/>
    </location>
</feature>
<reference evidence="15" key="1">
    <citation type="submission" date="2020-11" db="EMBL/GenBank/DDBJ databases">
        <authorList>
            <person name="Tran Van P."/>
        </authorList>
    </citation>
    <scope>NUCLEOTIDE SEQUENCE</scope>
</reference>
<keyword evidence="4 12" id="KW-0812">Transmembrane</keyword>
<dbReference type="GO" id="GO:0005886">
    <property type="term" value="C:plasma membrane"/>
    <property type="evidence" value="ECO:0007669"/>
    <property type="project" value="UniProtKB-SubCell"/>
</dbReference>
<keyword evidence="9 12" id="KW-0675">Receptor</keyword>
<dbReference type="PROSITE" id="PS00237">
    <property type="entry name" value="G_PROTEIN_RECEP_F1_1"/>
    <property type="match status" value="1"/>
</dbReference>
<evidence type="ECO:0000256" key="8">
    <source>
        <dbReference type="ARBA" id="ARBA00023157"/>
    </source>
</evidence>
<dbReference type="EMBL" id="CAJPEV010001051">
    <property type="protein sequence ID" value="CAG0890398.1"/>
    <property type="molecule type" value="Genomic_DNA"/>
</dbReference>
<evidence type="ECO:0000256" key="13">
    <source>
        <dbReference type="SAM" id="Phobius"/>
    </source>
</evidence>
<evidence type="ECO:0000256" key="12">
    <source>
        <dbReference type="RuleBase" id="RU000688"/>
    </source>
</evidence>
<dbReference type="Gene3D" id="1.20.1070.10">
    <property type="entry name" value="Rhodopsin 7-helix transmembrane proteins"/>
    <property type="match status" value="1"/>
</dbReference>
<proteinExistence type="inferred from homology"/>
<evidence type="ECO:0000313" key="15">
    <source>
        <dbReference type="EMBL" id="CAD7246142.1"/>
    </source>
</evidence>
<evidence type="ECO:0000256" key="9">
    <source>
        <dbReference type="ARBA" id="ARBA00023170"/>
    </source>
</evidence>
<comment type="similarity">
    <text evidence="2 12">Belongs to the G-protein coupled receptor 1 family.</text>
</comment>
<keyword evidence="5 13" id="KW-1133">Transmembrane helix</keyword>
<dbReference type="OrthoDB" id="5950040at2759"/>
<dbReference type="PROSITE" id="PS50262">
    <property type="entry name" value="G_PROTEIN_RECEP_F1_2"/>
    <property type="match status" value="1"/>
</dbReference>
<evidence type="ECO:0000256" key="1">
    <source>
        <dbReference type="ARBA" id="ARBA00004651"/>
    </source>
</evidence>
<dbReference type="InterPro" id="IPR000276">
    <property type="entry name" value="GPCR_Rhodpsn"/>
</dbReference>
<evidence type="ECO:0000256" key="5">
    <source>
        <dbReference type="ARBA" id="ARBA00022989"/>
    </source>
</evidence>
<dbReference type="Proteomes" id="UP000677054">
    <property type="component" value="Unassembled WGS sequence"/>
</dbReference>
<dbReference type="PRINTS" id="PR01565">
    <property type="entry name" value="NEUROMEDINUR"/>
</dbReference>
<evidence type="ECO:0000256" key="7">
    <source>
        <dbReference type="ARBA" id="ARBA00023136"/>
    </source>
</evidence>
<keyword evidence="8" id="KW-1015">Disulfide bond</keyword>
<keyword evidence="6 12" id="KW-0297">G-protein coupled receptor</keyword>
<name>A0A7R8X981_9CRUS</name>
<evidence type="ECO:0000256" key="11">
    <source>
        <dbReference type="ARBA" id="ARBA00023224"/>
    </source>
</evidence>
<evidence type="ECO:0000256" key="6">
    <source>
        <dbReference type="ARBA" id="ARBA00023040"/>
    </source>
</evidence>
<sequence>METSNETGNLSQELLEILEFWGEPRVSLYISIPMTTIYVSIFITGLVGNVITCMVIARHRHMQTATNLYLFSLAVSDLLLLFCGLPEELHKTWYSHPYVFGEAFCRARAFAAEATTCASILTITAFTVERYVAICHPLKSHTMSKLSRVAKMIIGIWLLAVVCAVPQVIPVGLVYAKLKNGTYVEGLSACSILPEWTVYSRYSFQVSTLFFFVLPMGIISALYILIAAALRRSTCNTSSVTSEGSDSDYVHKSRRTVIKMLVAVVIAFFVCWAPFHAQRLLAIHGDQMRPLDIKVYQVLTNTSGILYYMSATINPILYHILSAKFRKAFRVFSPFFFFATLLPLKRNEAALCVHDSVKL</sequence>
<keyword evidence="10" id="KW-0325">Glycoprotein</keyword>
<dbReference type="PRINTS" id="PR00237">
    <property type="entry name" value="GPCRRHODOPSN"/>
</dbReference>
<evidence type="ECO:0000313" key="16">
    <source>
        <dbReference type="Proteomes" id="UP000677054"/>
    </source>
</evidence>
<feature type="transmembrane region" description="Helical" evidence="13">
    <location>
        <begin position="295"/>
        <end position="321"/>
    </location>
</feature>
<feature type="transmembrane region" description="Helical" evidence="13">
    <location>
        <begin position="28"/>
        <end position="56"/>
    </location>
</feature>
<feature type="transmembrane region" description="Helical" evidence="13">
    <location>
        <begin position="107"/>
        <end position="128"/>
    </location>
</feature>
<dbReference type="Pfam" id="PF00001">
    <property type="entry name" value="7tm_1"/>
    <property type="match status" value="1"/>
</dbReference>
<keyword evidence="7 13" id="KW-0472">Membrane</keyword>
<dbReference type="InterPro" id="IPR005390">
    <property type="entry name" value="NeuromedU_rcpt"/>
</dbReference>
<dbReference type="GO" id="GO:0001607">
    <property type="term" value="F:neuromedin U receptor activity"/>
    <property type="evidence" value="ECO:0007669"/>
    <property type="project" value="InterPro"/>
</dbReference>
<evidence type="ECO:0000259" key="14">
    <source>
        <dbReference type="PROSITE" id="PS50262"/>
    </source>
</evidence>
<gene>
    <name evidence="15" type="ORF">DSTB1V02_LOCUS5999</name>
</gene>
<dbReference type="AlphaFoldDB" id="A0A7R8X981"/>
<dbReference type="InterPro" id="IPR017452">
    <property type="entry name" value="GPCR_Rhodpsn_7TM"/>
</dbReference>
<evidence type="ECO:0000256" key="4">
    <source>
        <dbReference type="ARBA" id="ARBA00022692"/>
    </source>
</evidence>
<evidence type="ECO:0000256" key="10">
    <source>
        <dbReference type="ARBA" id="ARBA00023180"/>
    </source>
</evidence>
<keyword evidence="11 12" id="KW-0807">Transducer</keyword>
<organism evidence="15">
    <name type="scientific">Darwinula stevensoni</name>
    <dbReference type="NCBI Taxonomy" id="69355"/>
    <lineage>
        <taxon>Eukaryota</taxon>
        <taxon>Metazoa</taxon>
        <taxon>Ecdysozoa</taxon>
        <taxon>Arthropoda</taxon>
        <taxon>Crustacea</taxon>
        <taxon>Oligostraca</taxon>
        <taxon>Ostracoda</taxon>
        <taxon>Podocopa</taxon>
        <taxon>Podocopida</taxon>
        <taxon>Darwinulocopina</taxon>
        <taxon>Darwinuloidea</taxon>
        <taxon>Darwinulidae</taxon>
        <taxon>Darwinula</taxon>
    </lineage>
</organism>
<keyword evidence="16" id="KW-1185">Reference proteome</keyword>
<feature type="non-terminal residue" evidence="15">
    <location>
        <position position="1"/>
    </location>
</feature>
<feature type="domain" description="G-protein coupled receptors family 1 profile" evidence="14">
    <location>
        <begin position="48"/>
        <end position="318"/>
    </location>
</feature>
<protein>
    <recommendedName>
        <fullName evidence="14">G-protein coupled receptors family 1 profile domain-containing protein</fullName>
    </recommendedName>
</protein>
<feature type="transmembrane region" description="Helical" evidence="13">
    <location>
        <begin position="68"/>
        <end position="87"/>
    </location>
</feature>
<dbReference type="EMBL" id="LR900568">
    <property type="protein sequence ID" value="CAD7246142.1"/>
    <property type="molecule type" value="Genomic_DNA"/>
</dbReference>
<feature type="transmembrane region" description="Helical" evidence="13">
    <location>
        <begin position="149"/>
        <end position="169"/>
    </location>
</feature>
<dbReference type="PANTHER" id="PTHR24243">
    <property type="entry name" value="G-PROTEIN COUPLED RECEPTOR"/>
    <property type="match status" value="1"/>
</dbReference>